<dbReference type="EMBL" id="CP010725">
    <property type="protein sequence ID" value="AUQ97920.1"/>
    <property type="molecule type" value="Genomic_DNA"/>
</dbReference>
<gene>
    <name evidence="2" type="ORF">PhaeoP88_00182</name>
    <name evidence="3" type="ORF">PhaeoP88_00523</name>
    <name evidence="4" type="ORF">PhaeoP88_04419</name>
</gene>
<name>A0A2I7KGN7_9RHOB</name>
<dbReference type="Pfam" id="PF13683">
    <property type="entry name" value="rve_3"/>
    <property type="match status" value="1"/>
</dbReference>
<dbReference type="GO" id="GO:0003676">
    <property type="term" value="F:nucleic acid binding"/>
    <property type="evidence" value="ECO:0007669"/>
    <property type="project" value="InterPro"/>
</dbReference>
<evidence type="ECO:0000313" key="2">
    <source>
        <dbReference type="EMBL" id="AUQ97589.1"/>
    </source>
</evidence>
<dbReference type="Proteomes" id="UP000236447">
    <property type="component" value="Chromosome"/>
</dbReference>
<dbReference type="SUPFAM" id="SSF53098">
    <property type="entry name" value="Ribonuclease H-like"/>
    <property type="match status" value="1"/>
</dbReference>
<dbReference type="PANTHER" id="PTHR47515">
    <property type="entry name" value="LOW CALCIUM RESPONSE LOCUS PROTEIN T"/>
    <property type="match status" value="1"/>
</dbReference>
<dbReference type="EMBL" id="CP010725">
    <property type="protein sequence ID" value="AUQ97589.1"/>
    <property type="molecule type" value="Genomic_DNA"/>
</dbReference>
<accession>A0A2I7KGN7</accession>
<protein>
    <submittedName>
        <fullName evidence="4">Putative transposase</fullName>
    </submittedName>
</protein>
<organism evidence="4 5">
    <name type="scientific">Phaeobacter inhibens</name>
    <dbReference type="NCBI Taxonomy" id="221822"/>
    <lineage>
        <taxon>Bacteria</taxon>
        <taxon>Pseudomonadati</taxon>
        <taxon>Pseudomonadota</taxon>
        <taxon>Alphaproteobacteria</taxon>
        <taxon>Rhodobacterales</taxon>
        <taxon>Roseobacteraceae</taxon>
        <taxon>Phaeobacter</taxon>
    </lineage>
</organism>
<geneLocation type="plasmid" evidence="4">
    <name>pP88_d</name>
</geneLocation>
<dbReference type="InterPro" id="IPR025948">
    <property type="entry name" value="HTH-like_dom"/>
</dbReference>
<reference evidence="4 5" key="1">
    <citation type="journal article" date="2017" name="Front. Microbiol.">
        <title>Phaeobacter piscinae sp. nov., a species of the Roseobacter group and potential aquaculture probiont.</title>
        <authorList>
            <person name="Sonnenschein E.C."/>
            <person name="Phippen C.B.W."/>
            <person name="Nielsen K.F."/>
            <person name="Mateiu R.V."/>
            <person name="Melchiorsen J."/>
            <person name="Gram L."/>
            <person name="Overmann J."/>
            <person name="Freese H.M."/>
        </authorList>
    </citation>
    <scope>NUCLEOTIDE SEQUENCE [LARGE SCALE GENOMIC DNA]</scope>
    <source>
        <strain evidence="4 5">P88</strain>
        <plasmid evidence="4">pP88_d</plasmid>
        <plasmid evidence="5">pp88_d</plasmid>
    </source>
</reference>
<reference evidence="4 5" key="2">
    <citation type="journal article" date="2017" name="Genome Biol. Evol.">
        <title>Trajectories and Drivers of Genome Evolution in Surface-Associated Marine Phaeobacter.</title>
        <authorList>
            <person name="Freese H.M."/>
            <person name="Sikorski J."/>
            <person name="Bunk B."/>
            <person name="Scheuner C."/>
            <person name="Meier-Kolthoff J.P."/>
            <person name="Sproer C."/>
            <person name="Gram L."/>
            <person name="Overmann J."/>
        </authorList>
    </citation>
    <scope>NUCLEOTIDE SEQUENCE [LARGE SCALE GENOMIC DNA]</scope>
    <source>
        <strain evidence="4 5">P88</strain>
        <plasmid evidence="4">pP88_d</plasmid>
        <plasmid evidence="5">pp88_d</plasmid>
    </source>
</reference>
<sequence length="232" mass="27231">MIELTRQYGRYGYRRIAALLREAGWSVSDGRVERLWRREGLKVPMKQPKKGRLWLNDGSCVRLRPEYRNHVWSYDFVHCRTDDGKAFRTLNILDEYSRECLAIRVERKLNSTDVIDVLTDLFILRGAPSFVRSDNGPEFVAQAVRDWIAAVGAKTAYIEPGSPWENAYCESFNGRFRDELLNGEIFYSLREAQILIEQWRRHYNTKRPHSALGYRPPAPETIIPMDHRPMMH</sequence>
<feature type="domain" description="Integrase catalytic" evidence="1">
    <location>
        <begin position="61"/>
        <end position="224"/>
    </location>
</feature>
<evidence type="ECO:0000313" key="3">
    <source>
        <dbReference type="EMBL" id="AUQ97920.1"/>
    </source>
</evidence>
<evidence type="ECO:0000259" key="1">
    <source>
        <dbReference type="PROSITE" id="PS50994"/>
    </source>
</evidence>
<dbReference type="InterPro" id="IPR036397">
    <property type="entry name" value="RNaseH_sf"/>
</dbReference>
<dbReference type="PROSITE" id="PS50994">
    <property type="entry name" value="INTEGRASE"/>
    <property type="match status" value="1"/>
</dbReference>
<dbReference type="InterPro" id="IPR048020">
    <property type="entry name" value="Transpos_IS3"/>
</dbReference>
<dbReference type="InterPro" id="IPR012337">
    <property type="entry name" value="RNaseH-like_sf"/>
</dbReference>
<dbReference type="NCBIfam" id="NF033516">
    <property type="entry name" value="transpos_IS3"/>
    <property type="match status" value="1"/>
</dbReference>
<geneLocation type="plasmid" evidence="5">
    <name>pp88_d</name>
</geneLocation>
<dbReference type="PANTHER" id="PTHR47515:SF1">
    <property type="entry name" value="BLR2054 PROTEIN"/>
    <property type="match status" value="1"/>
</dbReference>
<dbReference type="Proteomes" id="UP000236447">
    <property type="component" value="Plasmid pP88_d"/>
</dbReference>
<dbReference type="GO" id="GO:0015074">
    <property type="term" value="P:DNA integration"/>
    <property type="evidence" value="ECO:0007669"/>
    <property type="project" value="InterPro"/>
</dbReference>
<evidence type="ECO:0000313" key="5">
    <source>
        <dbReference type="Proteomes" id="UP000236447"/>
    </source>
</evidence>
<dbReference type="InterPro" id="IPR001584">
    <property type="entry name" value="Integrase_cat-core"/>
</dbReference>
<dbReference type="Gene3D" id="3.30.420.10">
    <property type="entry name" value="Ribonuclease H-like superfamily/Ribonuclease H"/>
    <property type="match status" value="1"/>
</dbReference>
<dbReference type="EMBL" id="CP010729">
    <property type="protein sequence ID" value="AUR01731.1"/>
    <property type="molecule type" value="Genomic_DNA"/>
</dbReference>
<dbReference type="Pfam" id="PF13276">
    <property type="entry name" value="HTH_21"/>
    <property type="match status" value="1"/>
</dbReference>
<evidence type="ECO:0000313" key="4">
    <source>
        <dbReference type="EMBL" id="AUR01731.1"/>
    </source>
</evidence>
<keyword evidence="4" id="KW-0614">Plasmid</keyword>
<proteinExistence type="predicted"/>
<dbReference type="AlphaFoldDB" id="A0A2I7KGN7"/>